<keyword evidence="1" id="KW-0805">Transcription regulation</keyword>
<dbReference type="InterPro" id="IPR018060">
    <property type="entry name" value="HTH_AraC"/>
</dbReference>
<name>A0A9D2P897_9FIRM</name>
<dbReference type="Proteomes" id="UP000823906">
    <property type="component" value="Unassembled WGS sequence"/>
</dbReference>
<reference evidence="5" key="1">
    <citation type="journal article" date="2021" name="PeerJ">
        <title>Extensive microbial diversity within the chicken gut microbiome revealed by metagenomics and culture.</title>
        <authorList>
            <person name="Gilroy R."/>
            <person name="Ravi A."/>
            <person name="Getino M."/>
            <person name="Pursley I."/>
            <person name="Horton D.L."/>
            <person name="Alikhan N.F."/>
            <person name="Baker D."/>
            <person name="Gharbi K."/>
            <person name="Hall N."/>
            <person name="Watson M."/>
            <person name="Adriaenssens E.M."/>
            <person name="Foster-Nyarko E."/>
            <person name="Jarju S."/>
            <person name="Secka A."/>
            <person name="Antonio M."/>
            <person name="Oren A."/>
            <person name="Chaudhuri R.R."/>
            <person name="La Ragione R."/>
            <person name="Hildebrand F."/>
            <person name="Pallen M.J."/>
        </authorList>
    </citation>
    <scope>NUCLEOTIDE SEQUENCE</scope>
    <source>
        <strain evidence="5">ChiSjej5B23-2810</strain>
    </source>
</reference>
<accession>A0A9D2P897</accession>
<protein>
    <submittedName>
        <fullName evidence="5">Helix-turn-helix transcriptional regulator</fullName>
    </submittedName>
</protein>
<evidence type="ECO:0000256" key="1">
    <source>
        <dbReference type="ARBA" id="ARBA00023015"/>
    </source>
</evidence>
<evidence type="ECO:0000313" key="5">
    <source>
        <dbReference type="EMBL" id="HJC45424.1"/>
    </source>
</evidence>
<evidence type="ECO:0000313" key="6">
    <source>
        <dbReference type="Proteomes" id="UP000823906"/>
    </source>
</evidence>
<sequence>MFKNELGCNFSDYLTEKRMRLAAQLLAQPDGKVYRIAAQCGYADTSNFIRVFKRFYGVSPAEYRAVQGGAE</sequence>
<dbReference type="Pfam" id="PF12833">
    <property type="entry name" value="HTH_18"/>
    <property type="match status" value="1"/>
</dbReference>
<dbReference type="PRINTS" id="PR00032">
    <property type="entry name" value="HTHARAC"/>
</dbReference>
<dbReference type="InterPro" id="IPR020449">
    <property type="entry name" value="Tscrpt_reg_AraC-type_HTH"/>
</dbReference>
<organism evidence="5 6">
    <name type="scientific">Candidatus Faecalibacterium faecigallinarum</name>
    <dbReference type="NCBI Taxonomy" id="2838577"/>
    <lineage>
        <taxon>Bacteria</taxon>
        <taxon>Bacillati</taxon>
        <taxon>Bacillota</taxon>
        <taxon>Clostridia</taxon>
        <taxon>Eubacteriales</taxon>
        <taxon>Oscillospiraceae</taxon>
        <taxon>Faecalibacterium</taxon>
    </lineage>
</organism>
<reference evidence="5" key="2">
    <citation type="submission" date="2021-04" db="EMBL/GenBank/DDBJ databases">
        <authorList>
            <person name="Gilroy R."/>
        </authorList>
    </citation>
    <scope>NUCLEOTIDE SEQUENCE</scope>
    <source>
        <strain evidence="5">ChiSjej5B23-2810</strain>
    </source>
</reference>
<dbReference type="PROSITE" id="PS01124">
    <property type="entry name" value="HTH_ARAC_FAMILY_2"/>
    <property type="match status" value="1"/>
</dbReference>
<dbReference type="GO" id="GO:0003700">
    <property type="term" value="F:DNA-binding transcription factor activity"/>
    <property type="evidence" value="ECO:0007669"/>
    <property type="project" value="InterPro"/>
</dbReference>
<dbReference type="PANTHER" id="PTHR43280">
    <property type="entry name" value="ARAC-FAMILY TRANSCRIPTIONAL REGULATOR"/>
    <property type="match status" value="1"/>
</dbReference>
<dbReference type="Gene3D" id="1.10.10.60">
    <property type="entry name" value="Homeodomain-like"/>
    <property type="match status" value="1"/>
</dbReference>
<dbReference type="PROSITE" id="PS00041">
    <property type="entry name" value="HTH_ARAC_FAMILY_1"/>
    <property type="match status" value="1"/>
</dbReference>
<evidence type="ECO:0000256" key="2">
    <source>
        <dbReference type="ARBA" id="ARBA00023125"/>
    </source>
</evidence>
<comment type="caution">
    <text evidence="5">The sequence shown here is derived from an EMBL/GenBank/DDBJ whole genome shotgun (WGS) entry which is preliminary data.</text>
</comment>
<proteinExistence type="predicted"/>
<evidence type="ECO:0000256" key="3">
    <source>
        <dbReference type="ARBA" id="ARBA00023163"/>
    </source>
</evidence>
<dbReference type="EMBL" id="DWWN01000034">
    <property type="protein sequence ID" value="HJC45424.1"/>
    <property type="molecule type" value="Genomic_DNA"/>
</dbReference>
<feature type="domain" description="HTH araC/xylS-type" evidence="4">
    <location>
        <begin position="1"/>
        <end position="66"/>
    </location>
</feature>
<gene>
    <name evidence="5" type="ORF">H9703_04720</name>
</gene>
<keyword evidence="3" id="KW-0804">Transcription</keyword>
<dbReference type="AlphaFoldDB" id="A0A9D2P897"/>
<keyword evidence="2" id="KW-0238">DNA-binding</keyword>
<dbReference type="GO" id="GO:0043565">
    <property type="term" value="F:sequence-specific DNA binding"/>
    <property type="evidence" value="ECO:0007669"/>
    <property type="project" value="InterPro"/>
</dbReference>
<dbReference type="SUPFAM" id="SSF46689">
    <property type="entry name" value="Homeodomain-like"/>
    <property type="match status" value="1"/>
</dbReference>
<dbReference type="InterPro" id="IPR009057">
    <property type="entry name" value="Homeodomain-like_sf"/>
</dbReference>
<dbReference type="PANTHER" id="PTHR43280:SF11">
    <property type="entry name" value="RCS-SPECIFIC HTH-TYPE TRANSCRIPTIONAL ACTIVATOR RCLR"/>
    <property type="match status" value="1"/>
</dbReference>
<dbReference type="SMART" id="SM00342">
    <property type="entry name" value="HTH_ARAC"/>
    <property type="match status" value="1"/>
</dbReference>
<dbReference type="InterPro" id="IPR018062">
    <property type="entry name" value="HTH_AraC-typ_CS"/>
</dbReference>
<evidence type="ECO:0000259" key="4">
    <source>
        <dbReference type="PROSITE" id="PS01124"/>
    </source>
</evidence>